<evidence type="ECO:0000313" key="3">
    <source>
        <dbReference type="Proteomes" id="UP000045285"/>
    </source>
</evidence>
<reference evidence="3" key="2">
    <citation type="submission" date="2014-08" db="EMBL/GenBank/DDBJ databases">
        <authorList>
            <person name="Moulin L."/>
        </authorList>
    </citation>
    <scope>NUCLEOTIDE SEQUENCE [LARGE SCALE GENOMIC DNA]</scope>
</reference>
<evidence type="ECO:0000313" key="1">
    <source>
        <dbReference type="EMBL" id="CDX12397.1"/>
    </source>
</evidence>
<dbReference type="Proteomes" id="UP000046122">
    <property type="component" value="Unassembled WGS sequence"/>
</dbReference>
<gene>
    <name evidence="1" type="ORF">MPL3356_110477</name>
    <name evidence="2" type="ORF">MPL3365_290094</name>
</gene>
<dbReference type="AlphaFoldDB" id="A0A090G6P8"/>
<reference evidence="2 4" key="1">
    <citation type="submission" date="2014-08" db="EMBL/GenBank/DDBJ databases">
        <authorList>
            <person name="Moulin Lionel"/>
        </authorList>
    </citation>
    <scope>NUCLEOTIDE SEQUENCE [LARGE SCALE GENOMIC DNA]</scope>
</reference>
<accession>A0A090G6P8</accession>
<dbReference type="EMBL" id="CCNE01000022">
    <property type="protein sequence ID" value="CDX58110.1"/>
    <property type="molecule type" value="Genomic_DNA"/>
</dbReference>
<dbReference type="Proteomes" id="UP000045285">
    <property type="component" value="Unassembled WGS sequence"/>
</dbReference>
<organism evidence="2 4">
    <name type="scientific">Mesorhizobium plurifarium</name>
    <dbReference type="NCBI Taxonomy" id="69974"/>
    <lineage>
        <taxon>Bacteria</taxon>
        <taxon>Pseudomonadati</taxon>
        <taxon>Pseudomonadota</taxon>
        <taxon>Alphaproteobacteria</taxon>
        <taxon>Hyphomicrobiales</taxon>
        <taxon>Phyllobacteriaceae</taxon>
        <taxon>Mesorhizobium</taxon>
    </lineage>
</organism>
<keyword evidence="3" id="KW-1185">Reference proteome</keyword>
<protein>
    <submittedName>
        <fullName evidence="2">Uncharacterized protein</fullName>
    </submittedName>
</protein>
<sequence length="76" mass="8492">MKPVQTSSQQCGTPELARGKLGQEQVLLSWTFISMGVAPRRSNNFSRASIVALQAHANKRQEKAVARILPGRYRRL</sequence>
<dbReference type="EMBL" id="CCMZ01000003">
    <property type="protein sequence ID" value="CDX12397.1"/>
    <property type="molecule type" value="Genomic_DNA"/>
</dbReference>
<evidence type="ECO:0000313" key="2">
    <source>
        <dbReference type="EMBL" id="CDX58110.1"/>
    </source>
</evidence>
<evidence type="ECO:0000313" key="4">
    <source>
        <dbReference type="Proteomes" id="UP000046122"/>
    </source>
</evidence>
<proteinExistence type="predicted"/>
<name>A0A090G6P8_MESPL</name>